<gene>
    <name evidence="1" type="ORF">SAMN04487911_1327</name>
</gene>
<reference evidence="1 2" key="1">
    <citation type="submission" date="2016-11" db="EMBL/GenBank/DDBJ databases">
        <authorList>
            <person name="Jaros S."/>
            <person name="Januszkiewicz K."/>
            <person name="Wedrychowicz H."/>
        </authorList>
    </citation>
    <scope>NUCLEOTIDE SEQUENCE [LARGE SCALE GENOMIC DNA]</scope>
    <source>
        <strain evidence="1 2">CGMCC 1.8863</strain>
    </source>
</reference>
<accession>A0A1M6LJR1</accession>
<dbReference type="AlphaFoldDB" id="A0A1M6LJR1"/>
<evidence type="ECO:0008006" key="3">
    <source>
        <dbReference type="Google" id="ProtNLM"/>
    </source>
</evidence>
<evidence type="ECO:0000313" key="2">
    <source>
        <dbReference type="Proteomes" id="UP000184231"/>
    </source>
</evidence>
<organism evidence="1 2">
    <name type="scientific">Arenibacter nanhaiticus</name>
    <dbReference type="NCBI Taxonomy" id="558155"/>
    <lineage>
        <taxon>Bacteria</taxon>
        <taxon>Pseudomonadati</taxon>
        <taxon>Bacteroidota</taxon>
        <taxon>Flavobacteriia</taxon>
        <taxon>Flavobacteriales</taxon>
        <taxon>Flavobacteriaceae</taxon>
        <taxon>Arenibacter</taxon>
    </lineage>
</organism>
<dbReference type="EMBL" id="FQYX01000032">
    <property type="protein sequence ID" value="SHJ71467.1"/>
    <property type="molecule type" value="Genomic_DNA"/>
</dbReference>
<protein>
    <recommendedName>
        <fullName evidence="3">Membrane or secreted protein</fullName>
    </recommendedName>
</protein>
<name>A0A1M6LJR1_9FLAO</name>
<dbReference type="Proteomes" id="UP000184231">
    <property type="component" value="Unassembled WGS sequence"/>
</dbReference>
<proteinExistence type="predicted"/>
<dbReference type="STRING" id="558155.SAMN04487911_1327"/>
<keyword evidence="2" id="KW-1185">Reference proteome</keyword>
<evidence type="ECO:0000313" key="1">
    <source>
        <dbReference type="EMBL" id="SHJ71467.1"/>
    </source>
</evidence>
<dbReference type="Gene3D" id="2.40.128.490">
    <property type="entry name" value="Uncharacterised protein PF14869, DUF4488"/>
    <property type="match status" value="1"/>
</dbReference>
<sequence>MNAKKIRIRFLLYLFFTTIFFMKAQIPSNVYYYTEKTNGKIIQHELKIDSSYFVHTSYQTSPSKFMGTRGGYYRLEKDHLKVQFEFNSNYQKDSLTSLVLPYTLQKGGLTLLGSSPKKFRPLPYAPQALEGKWLMAGRVTEEGENRWDNTGPRKTMKFLLNGHFQWIAFHTGTMAFLGSGGGTYTAKDGLYTENIGFFSRDNSKAGAVLSFQYEVIANEWYHSGKSSKGDPLHEIWAKRPLK</sequence>